<gene>
    <name evidence="2" type="ORF">CW311_15425</name>
</gene>
<dbReference type="AlphaFoldDB" id="A0A2N0WCF9"/>
<dbReference type="GO" id="GO:0003824">
    <property type="term" value="F:catalytic activity"/>
    <property type="evidence" value="ECO:0007669"/>
    <property type="project" value="UniProtKB-ARBA"/>
</dbReference>
<organism evidence="2 3">
    <name type="scientific">Acinetobacter proteolyticus</name>
    <dbReference type="NCBI Taxonomy" id="1776741"/>
    <lineage>
        <taxon>Bacteria</taxon>
        <taxon>Pseudomonadati</taxon>
        <taxon>Pseudomonadota</taxon>
        <taxon>Gammaproteobacteria</taxon>
        <taxon>Moraxellales</taxon>
        <taxon>Moraxellaceae</taxon>
        <taxon>Acinetobacter</taxon>
    </lineage>
</organism>
<evidence type="ECO:0000259" key="1">
    <source>
        <dbReference type="PROSITE" id="PS51462"/>
    </source>
</evidence>
<evidence type="ECO:0000313" key="2">
    <source>
        <dbReference type="EMBL" id="PKF32202.1"/>
    </source>
</evidence>
<dbReference type="SUPFAM" id="SSF55811">
    <property type="entry name" value="Nudix"/>
    <property type="match status" value="1"/>
</dbReference>
<dbReference type="InterPro" id="IPR059176">
    <property type="entry name" value="UDP-X_N"/>
</dbReference>
<dbReference type="InterPro" id="IPR015797">
    <property type="entry name" value="NUDIX_hydrolase-like_dom_sf"/>
</dbReference>
<dbReference type="PANTHER" id="PTHR43736">
    <property type="entry name" value="ADP-RIBOSE PYROPHOSPHATASE"/>
    <property type="match status" value="1"/>
</dbReference>
<dbReference type="Gene3D" id="6.10.250.1120">
    <property type="match status" value="1"/>
</dbReference>
<dbReference type="Proteomes" id="UP000233553">
    <property type="component" value="Unassembled WGS sequence"/>
</dbReference>
<dbReference type="CDD" id="cd04672">
    <property type="entry name" value="NUDIX_CDP-Chase_like"/>
    <property type="match status" value="1"/>
</dbReference>
<dbReference type="Gene3D" id="3.90.79.10">
    <property type="entry name" value="Nucleoside Triphosphate Pyrophosphohydrolase"/>
    <property type="match status" value="1"/>
</dbReference>
<dbReference type="Pfam" id="PF12535">
    <property type="entry name" value="Nudix_N"/>
    <property type="match status" value="1"/>
</dbReference>
<dbReference type="PROSITE" id="PS51462">
    <property type="entry name" value="NUDIX"/>
    <property type="match status" value="1"/>
</dbReference>
<feature type="domain" description="Nudix hydrolase" evidence="1">
    <location>
        <begin position="67"/>
        <end position="197"/>
    </location>
</feature>
<reference evidence="2 3" key="1">
    <citation type="submission" date="2017-12" db="EMBL/GenBank/DDBJ databases">
        <title>Draft Genome sequences of multiple microbial strains isolated from spacecraft associated surfaces.</title>
        <authorList>
            <person name="Seuylemezian A."/>
            <person name="Vaishampayan P."/>
            <person name="Venkateswaran K."/>
        </authorList>
    </citation>
    <scope>NUCLEOTIDE SEQUENCE [LARGE SCALE GENOMIC DNA]</scope>
    <source>
        <strain evidence="2 3">2P01AA</strain>
    </source>
</reference>
<comment type="caution">
    <text evidence="2">The sequence shown here is derived from an EMBL/GenBank/DDBJ whole genome shotgun (WGS) entry which is preliminary data.</text>
</comment>
<dbReference type="Pfam" id="PF00293">
    <property type="entry name" value="NUDIX"/>
    <property type="match status" value="1"/>
</dbReference>
<sequence>MKDSAAWIETLHKITGLAQSGLHYSKDVYDKERYQQLLDHVRTLIELKEIDTTHFISNVLQDIGYATPKIDVRAVVFKDNKLLLAKETQDGLWSIPGGWADVGYSAAENAEKEVLEETGLEVKAVKLLALTDRRKHPHPAMFLHVYKAFFWCELIGGELKPSIETSEVAFFGKEELPPISTARVTETQIHQFFELLQGLPENTYFD</sequence>
<evidence type="ECO:0000313" key="3">
    <source>
        <dbReference type="Proteomes" id="UP000233553"/>
    </source>
</evidence>
<proteinExistence type="predicted"/>
<dbReference type="RefSeq" id="WP_101237094.1">
    <property type="nucleotide sequence ID" value="NZ_PISJ01000018.1"/>
</dbReference>
<accession>A0A2N0WCF9</accession>
<name>A0A2N0WCF9_9GAMM</name>
<protein>
    <submittedName>
        <fullName evidence="2">ADP-ribose pyrophosphatase</fullName>
    </submittedName>
</protein>
<dbReference type="InterPro" id="IPR000086">
    <property type="entry name" value="NUDIX_hydrolase_dom"/>
</dbReference>
<dbReference type="EMBL" id="PISJ01000018">
    <property type="protein sequence ID" value="PKF32202.1"/>
    <property type="molecule type" value="Genomic_DNA"/>
</dbReference>
<dbReference type="PANTHER" id="PTHR43736:SF1">
    <property type="entry name" value="DIHYDRONEOPTERIN TRIPHOSPHATE DIPHOSPHATASE"/>
    <property type="match status" value="1"/>
</dbReference>